<dbReference type="SUPFAM" id="SSF51621">
    <property type="entry name" value="Phosphoenolpyruvate/pyruvate domain"/>
    <property type="match status" value="1"/>
</dbReference>
<dbReference type="CDD" id="cd00377">
    <property type="entry name" value="ICL_PEPM"/>
    <property type="match status" value="1"/>
</dbReference>
<dbReference type="Proteomes" id="UP001501594">
    <property type="component" value="Unassembled WGS sequence"/>
</dbReference>
<dbReference type="RefSeq" id="WP_344798124.1">
    <property type="nucleotide sequence ID" value="NZ_BAABAU010000005.1"/>
</dbReference>
<dbReference type="InterPro" id="IPR040442">
    <property type="entry name" value="Pyrv_kinase-like_dom_sf"/>
</dbReference>
<dbReference type="PROSITE" id="PS00161">
    <property type="entry name" value="ISOCITRATE_LYASE"/>
    <property type="match status" value="1"/>
</dbReference>
<keyword evidence="8" id="KW-1185">Reference proteome</keyword>
<sequence>MLYSSKTPAEKRVALRQALAGPGLVRFPGAFNPLSARLIESKGFEGVYVSGAVISADLGLPDIGLTTLTEVATRAGQIARMTDLPSLVDADTGFGEPLNAARTVQTLEDAGLAGMHLEDQVNPKRCGHLDGKSVVDLDTAVNRIKAAVDARRDANFVVMARTDMRAVEGFAAAVDRAKALVDAGADAVFPEALEGLAEFEAMAEALDVPILANMTEFGKGRLHTQDELRDAGVRMVIYPVTLLRLAMGEAERGLDEIIASGTQEALLDRMQHRRDLYDLIDYEGYSQFDDTVAGFTVTKE</sequence>
<dbReference type="GO" id="GO:0016829">
    <property type="term" value="F:lyase activity"/>
    <property type="evidence" value="ECO:0007669"/>
    <property type="project" value="UniProtKB-KW"/>
</dbReference>
<dbReference type="InterPro" id="IPR039556">
    <property type="entry name" value="ICL/PEPM"/>
</dbReference>
<gene>
    <name evidence="7" type="primary">prpB</name>
    <name evidence="7" type="ORF">GCM10022256_32480</name>
</gene>
<evidence type="ECO:0000313" key="7">
    <source>
        <dbReference type="EMBL" id="GAA4267636.1"/>
    </source>
</evidence>
<evidence type="ECO:0000256" key="2">
    <source>
        <dbReference type="ARBA" id="ARBA00009282"/>
    </source>
</evidence>
<evidence type="ECO:0000313" key="8">
    <source>
        <dbReference type="Proteomes" id="UP001501594"/>
    </source>
</evidence>
<comment type="caution">
    <text evidence="7">The sequence shown here is derived from an EMBL/GenBank/DDBJ whole genome shotgun (WGS) entry which is preliminary data.</text>
</comment>
<protein>
    <recommendedName>
        <fullName evidence="6">Methylisocitrate lyase</fullName>
        <ecNumber evidence="6">4.1.3.30</ecNumber>
    </recommendedName>
</protein>
<comment type="catalytic activity">
    <reaction evidence="6">
        <text>(2S,3R)-3-hydroxybutane-1,2,3-tricarboxylate = pyruvate + succinate</text>
        <dbReference type="Rhea" id="RHEA:16809"/>
        <dbReference type="ChEBI" id="CHEBI:15361"/>
        <dbReference type="ChEBI" id="CHEBI:30031"/>
        <dbReference type="ChEBI" id="CHEBI:57429"/>
        <dbReference type="EC" id="4.1.3.30"/>
    </reaction>
</comment>
<dbReference type="InterPro" id="IPR018523">
    <property type="entry name" value="Isocitrate_lyase_ph_CS"/>
</dbReference>
<name>A0ABP8E5Z8_9MICO</name>
<dbReference type="PANTHER" id="PTHR42905:SF5">
    <property type="entry name" value="CARBOXYVINYL-CARBOXYPHOSPHONATE PHOSPHORYLMUTASE, CHLOROPLASTIC"/>
    <property type="match status" value="1"/>
</dbReference>
<dbReference type="NCBIfam" id="TIGR02317">
    <property type="entry name" value="prpB"/>
    <property type="match status" value="1"/>
</dbReference>
<dbReference type="PANTHER" id="PTHR42905">
    <property type="entry name" value="PHOSPHOENOLPYRUVATE CARBOXYLASE"/>
    <property type="match status" value="1"/>
</dbReference>
<evidence type="ECO:0000256" key="4">
    <source>
        <dbReference type="ARBA" id="ARBA00022842"/>
    </source>
</evidence>
<dbReference type="Gene3D" id="3.20.20.60">
    <property type="entry name" value="Phosphoenolpyruvate-binding domains"/>
    <property type="match status" value="1"/>
</dbReference>
<keyword evidence="4" id="KW-0460">Magnesium</keyword>
<dbReference type="InterPro" id="IPR015813">
    <property type="entry name" value="Pyrv/PenolPyrv_kinase-like_dom"/>
</dbReference>
<evidence type="ECO:0000256" key="3">
    <source>
        <dbReference type="ARBA" id="ARBA00022723"/>
    </source>
</evidence>
<reference evidence="8" key="1">
    <citation type="journal article" date="2019" name="Int. J. Syst. Evol. Microbiol.">
        <title>The Global Catalogue of Microorganisms (GCM) 10K type strain sequencing project: providing services to taxonomists for standard genome sequencing and annotation.</title>
        <authorList>
            <consortium name="The Broad Institute Genomics Platform"/>
            <consortium name="The Broad Institute Genome Sequencing Center for Infectious Disease"/>
            <person name="Wu L."/>
            <person name="Ma J."/>
        </authorList>
    </citation>
    <scope>NUCLEOTIDE SEQUENCE [LARGE SCALE GENOMIC DNA]</scope>
    <source>
        <strain evidence="8">JCM 17442</strain>
    </source>
</reference>
<proteinExistence type="inferred from homology"/>
<organism evidence="7 8">
    <name type="scientific">Frondihabitans peucedani</name>
    <dbReference type="NCBI Taxonomy" id="598626"/>
    <lineage>
        <taxon>Bacteria</taxon>
        <taxon>Bacillati</taxon>
        <taxon>Actinomycetota</taxon>
        <taxon>Actinomycetes</taxon>
        <taxon>Micrococcales</taxon>
        <taxon>Microbacteriaceae</taxon>
        <taxon>Frondihabitans</taxon>
    </lineage>
</organism>
<dbReference type="EMBL" id="BAABAU010000005">
    <property type="protein sequence ID" value="GAA4267636.1"/>
    <property type="molecule type" value="Genomic_DNA"/>
</dbReference>
<evidence type="ECO:0000256" key="1">
    <source>
        <dbReference type="ARBA" id="ARBA00001946"/>
    </source>
</evidence>
<evidence type="ECO:0000256" key="5">
    <source>
        <dbReference type="ARBA" id="ARBA00023239"/>
    </source>
</evidence>
<dbReference type="EC" id="4.1.3.30" evidence="6"/>
<dbReference type="Pfam" id="PF13714">
    <property type="entry name" value="PEP_mutase"/>
    <property type="match status" value="1"/>
</dbReference>
<evidence type="ECO:0000256" key="6">
    <source>
        <dbReference type="RuleBase" id="RU361121"/>
    </source>
</evidence>
<accession>A0ABP8E5Z8</accession>
<keyword evidence="3" id="KW-0479">Metal-binding</keyword>
<comment type="function">
    <text evidence="6">Catalyzes the thermodynamically favored C-C bond cleavage of (2R,3S)-2-methylisocitrate to yield pyruvate and succinate.</text>
</comment>
<comment type="similarity">
    <text evidence="2 6">Belongs to the isocitrate lyase/PEP mutase superfamily. Methylisocitrate lyase family.</text>
</comment>
<dbReference type="InterPro" id="IPR012695">
    <property type="entry name" value="PrpB"/>
</dbReference>
<keyword evidence="5 6" id="KW-0456">Lyase</keyword>
<comment type="cofactor">
    <cofactor evidence="1">
        <name>Mg(2+)</name>
        <dbReference type="ChEBI" id="CHEBI:18420"/>
    </cofactor>
</comment>
<comment type="pathway">
    <text evidence="6">Organic acid metabolism; propanoate degradation.</text>
</comment>